<dbReference type="Proteomes" id="UP000192758">
    <property type="component" value="Unassembled WGS sequence"/>
</dbReference>
<proteinExistence type="predicted"/>
<dbReference type="VEuPathDB" id="MicrosporidiaDB:EHP00_2438"/>
<evidence type="ECO:0000313" key="3">
    <source>
        <dbReference type="Proteomes" id="UP000192758"/>
    </source>
</evidence>
<gene>
    <name evidence="2" type="ORF">EHP00_2438</name>
</gene>
<comment type="caution">
    <text evidence="2">The sequence shown here is derived from an EMBL/GenBank/DDBJ whole genome shotgun (WGS) entry which is preliminary data.</text>
</comment>
<keyword evidence="1" id="KW-0472">Membrane</keyword>
<organism evidence="2 3">
    <name type="scientific">Ecytonucleospora hepatopenaei</name>
    <dbReference type="NCBI Taxonomy" id="646526"/>
    <lineage>
        <taxon>Eukaryota</taxon>
        <taxon>Fungi</taxon>
        <taxon>Fungi incertae sedis</taxon>
        <taxon>Microsporidia</taxon>
        <taxon>Enterocytozoonidae</taxon>
        <taxon>Ecytonucleospora</taxon>
    </lineage>
</organism>
<name>A0A1W0E2W2_9MICR</name>
<evidence type="ECO:0000313" key="2">
    <source>
        <dbReference type="EMBL" id="OQS53559.1"/>
    </source>
</evidence>
<reference evidence="2 3" key="1">
    <citation type="journal article" date="2017" name="Environ. Microbiol.">
        <title>Decay of the glycolytic pathway and adaptation to intranuclear parasitism within Enterocytozoonidae microsporidia.</title>
        <authorList>
            <person name="Wiredu Boakye D."/>
            <person name="Jaroenlak P."/>
            <person name="Prachumwat A."/>
            <person name="Williams T.A."/>
            <person name="Bateman K.S."/>
            <person name="Itsathitphaisarn O."/>
            <person name="Sritunyalucksana K."/>
            <person name="Paszkiewicz K.H."/>
            <person name="Moore K.A."/>
            <person name="Stentiford G.D."/>
            <person name="Williams B.A."/>
        </authorList>
    </citation>
    <scope>NUCLEOTIDE SEQUENCE [LARGE SCALE GENOMIC DNA]</scope>
    <source>
        <strain evidence="2 3">TH1</strain>
    </source>
</reference>
<feature type="transmembrane region" description="Helical" evidence="1">
    <location>
        <begin position="7"/>
        <end position="29"/>
    </location>
</feature>
<keyword evidence="3" id="KW-1185">Reference proteome</keyword>
<protein>
    <submittedName>
        <fullName evidence="2">Uncharacterized protein</fullName>
    </submittedName>
</protein>
<keyword evidence="1" id="KW-0812">Transmembrane</keyword>
<dbReference type="EMBL" id="MNPJ01000028">
    <property type="protein sequence ID" value="OQS53559.1"/>
    <property type="molecule type" value="Genomic_DNA"/>
</dbReference>
<accession>A0A1W0E2W2</accession>
<dbReference type="AlphaFoldDB" id="A0A1W0E2W2"/>
<keyword evidence="1" id="KW-1133">Transmembrane helix</keyword>
<sequence>MHTNNIIFFTLLGISKSIEFIFLIYFIIYHYNELVTNTNTMYISLMSIIVFYMFNIYALLFTVVKDPGIVAPRAYGSYDLIDIELVDGTVIHVNVEEDRREVYIKYNTDIYNSNIYNSNIYNSNIYNSNILKNTDIYNTNIFNTNILYTKYENIK</sequence>
<evidence type="ECO:0000256" key="1">
    <source>
        <dbReference type="SAM" id="Phobius"/>
    </source>
</evidence>
<feature type="transmembrane region" description="Helical" evidence="1">
    <location>
        <begin position="41"/>
        <end position="64"/>
    </location>
</feature>